<name>A0AAE9YUR2_9GAMM</name>
<dbReference type="KEGG" id="tact:SG35_013850"/>
<keyword evidence="2" id="KW-0560">Oxidoreductase</keyword>
<dbReference type="AlphaFoldDB" id="A0AAE9YUR2"/>
<dbReference type="Pfam" id="PF05721">
    <property type="entry name" value="PhyH"/>
    <property type="match status" value="1"/>
</dbReference>
<comment type="cofactor">
    <cofactor evidence="1">
        <name>Fe(2+)</name>
        <dbReference type="ChEBI" id="CHEBI:29033"/>
    </cofactor>
</comment>
<evidence type="ECO:0000313" key="3">
    <source>
        <dbReference type="Proteomes" id="UP000032568"/>
    </source>
</evidence>
<evidence type="ECO:0000313" key="2">
    <source>
        <dbReference type="EMBL" id="WDE01601.1"/>
    </source>
</evidence>
<protein>
    <submittedName>
        <fullName evidence="2">Phytanoyl-CoA dioxygenase family protein</fullName>
    </submittedName>
</protein>
<evidence type="ECO:0000256" key="1">
    <source>
        <dbReference type="ARBA" id="ARBA00001954"/>
    </source>
</evidence>
<dbReference type="SUPFAM" id="SSF51197">
    <property type="entry name" value="Clavaminate synthase-like"/>
    <property type="match status" value="1"/>
</dbReference>
<dbReference type="Gene3D" id="2.60.120.620">
    <property type="entry name" value="q2cbj1_9rhob like domain"/>
    <property type="match status" value="1"/>
</dbReference>
<dbReference type="Proteomes" id="UP000032568">
    <property type="component" value="Chromosome"/>
</dbReference>
<gene>
    <name evidence="2" type="ORF">SG35_013850</name>
</gene>
<dbReference type="InterPro" id="IPR008775">
    <property type="entry name" value="Phytyl_CoA_dOase-like"/>
</dbReference>
<dbReference type="PANTHER" id="PTHR20883:SF48">
    <property type="entry name" value="ECTOINE DIOXYGENASE"/>
    <property type="match status" value="1"/>
</dbReference>
<keyword evidence="3" id="KW-1185">Reference proteome</keyword>
<dbReference type="PANTHER" id="PTHR20883">
    <property type="entry name" value="PHYTANOYL-COA DIOXYGENASE DOMAIN CONTAINING 1"/>
    <property type="match status" value="1"/>
</dbReference>
<reference evidence="2 3" key="1">
    <citation type="journal article" date="2015" name="Genome Announc.">
        <title>Draft Genome Sequences of Marine Isolates of Thalassomonas viridans and Thalassomonas actiniarum.</title>
        <authorList>
            <person name="Olonade I."/>
            <person name="van Zyl L.J."/>
            <person name="Trindade M."/>
        </authorList>
    </citation>
    <scope>NUCLEOTIDE SEQUENCE [LARGE SCALE GENOMIC DNA]</scope>
    <source>
        <strain evidence="2 3">A5K-106</strain>
    </source>
</reference>
<sequence>MHLKNLQESLSDNKKAQYESNGFHIESEKIIPEAVLSSAMAGIKRVASGEYNTGLAPWGKIGNSEQLQRTAQIHLADQDIFNLVTQPAIGKVAAQITGANEIKVWGTQLYSKPPQLDTQANVGWHTDYQHMPFFRDGVITAWLPLIDVNENSGAITYIRGSHQWQNAAPYLNAAIQDLGSVKSHFIRANKAYSWCEVTATMAAGGICFHHKDMIHGSSANQTPVYRHAIAIGLLTGQAEIDTKANDYGYRAVLDNRDFCPVIYSQ</sequence>
<accession>A0AAE9YUR2</accession>
<organism evidence="2 3">
    <name type="scientific">Thalassomonas actiniarum</name>
    <dbReference type="NCBI Taxonomy" id="485447"/>
    <lineage>
        <taxon>Bacteria</taxon>
        <taxon>Pseudomonadati</taxon>
        <taxon>Pseudomonadota</taxon>
        <taxon>Gammaproteobacteria</taxon>
        <taxon>Alteromonadales</taxon>
        <taxon>Colwelliaceae</taxon>
        <taxon>Thalassomonas</taxon>
    </lineage>
</organism>
<reference evidence="2 3" key="2">
    <citation type="journal article" date="2022" name="Mar. Drugs">
        <title>Bioassay-Guided Fractionation Leads to the Detection of Cholic Acid Generated by the Rare Thalassomonas sp.</title>
        <authorList>
            <person name="Pheiffer F."/>
            <person name="Schneider Y.K."/>
            <person name="Hansen E.H."/>
            <person name="Andersen J.H."/>
            <person name="Isaksson J."/>
            <person name="Busche T."/>
            <person name="R C."/>
            <person name="Kalinowski J."/>
            <person name="Zyl L.V."/>
            <person name="Trindade M."/>
        </authorList>
    </citation>
    <scope>NUCLEOTIDE SEQUENCE [LARGE SCALE GENOMIC DNA]</scope>
    <source>
        <strain evidence="2 3">A5K-106</strain>
    </source>
</reference>
<dbReference type="RefSeq" id="WP_044832787.1">
    <property type="nucleotide sequence ID" value="NZ_CP059735.1"/>
</dbReference>
<proteinExistence type="predicted"/>
<dbReference type="GO" id="GO:0016706">
    <property type="term" value="F:2-oxoglutarate-dependent dioxygenase activity"/>
    <property type="evidence" value="ECO:0007669"/>
    <property type="project" value="UniProtKB-ARBA"/>
</dbReference>
<dbReference type="GO" id="GO:0005506">
    <property type="term" value="F:iron ion binding"/>
    <property type="evidence" value="ECO:0007669"/>
    <property type="project" value="UniProtKB-ARBA"/>
</dbReference>
<dbReference type="EMBL" id="CP059735">
    <property type="protein sequence ID" value="WDE01601.1"/>
    <property type="molecule type" value="Genomic_DNA"/>
</dbReference>
<keyword evidence="2" id="KW-0223">Dioxygenase</keyword>